<keyword evidence="3" id="KW-1185">Reference proteome</keyword>
<evidence type="ECO:0000313" key="2">
    <source>
        <dbReference type="EMBL" id="AYF98233.1"/>
    </source>
</evidence>
<evidence type="ECO:0000313" key="3">
    <source>
        <dbReference type="Proteomes" id="UP000278886"/>
    </source>
</evidence>
<dbReference type="OrthoDB" id="3182597at2"/>
<protein>
    <submittedName>
        <fullName evidence="2">TFIIB-type zinc ribbon-containing protein</fullName>
    </submittedName>
</protein>
<dbReference type="PANTHER" id="PTHR37826">
    <property type="entry name" value="FLOTILLIN BAND_7_5 DOMAIN PROTEIN"/>
    <property type="match status" value="1"/>
</dbReference>
<dbReference type="EMBL" id="CP032630">
    <property type="protein sequence ID" value="AYF98233.1"/>
    <property type="molecule type" value="Genomic_DNA"/>
</dbReference>
<evidence type="ECO:0000256" key="1">
    <source>
        <dbReference type="SAM" id="MobiDB-lite"/>
    </source>
</evidence>
<feature type="region of interest" description="Disordered" evidence="1">
    <location>
        <begin position="1"/>
        <end position="56"/>
    </location>
</feature>
<sequence length="427" mass="46715">MSIPDVPQQPGVPPVPPAASAPVPPPAAPAAPVPPVAPAEPAPVQTGNERRDGLDRCPKCGSTDIGPIVGTNKLRCAFCRFEWEPGNFNAAVGFDSPVGELHGTVVTTGAGDIAADVSNIVTLKCQGCGAEVVINTERQLQARCHWCRQVLSMNTQIPNGAVPDALLPFTVTHEQAVEHIRHFAGRRRTFALKKFKQEFTPENVVGVYMPYLLIDGNLHADIAGHGEIKTRQYTRGTDQNRKTYYDADVYQITRSFDYTVDDLTIESSSARANQDVRTNTNNVINTILPFDTKAAVGYDARYMGEFTSEKRDLNVDAVMPVARSQMLSIARQKATDSAPRYDRGIRWESEALDVKGTRWVSVLLPVWLYSYYEKKSNGSEFLHYIAVNGRTGETMGSIPVSVPKLLLVSLTIGTVLEGVALWIVATF</sequence>
<dbReference type="Proteomes" id="UP000278886">
    <property type="component" value="Chromosome"/>
</dbReference>
<reference evidence="3" key="1">
    <citation type="submission" date="2018-09" db="EMBL/GenBank/DDBJ databases">
        <title>Genome sequencing of strain 2DFWR-13.</title>
        <authorList>
            <person name="Heo J."/>
            <person name="Kim S.-J."/>
            <person name="Kwon S.-W."/>
        </authorList>
    </citation>
    <scope>NUCLEOTIDE SEQUENCE [LARGE SCALE GENOMIC DNA]</scope>
    <source>
        <strain evidence="3">2DFWR-13</strain>
    </source>
</reference>
<proteinExistence type="predicted"/>
<accession>A0A387B7A8</accession>
<name>A0A387B7A8_9MICO</name>
<dbReference type="AlphaFoldDB" id="A0A387B7A8"/>
<gene>
    <name evidence="2" type="ORF">D7I47_08180</name>
</gene>
<dbReference type="RefSeq" id="WP_120762580.1">
    <property type="nucleotide sequence ID" value="NZ_CP032630.1"/>
</dbReference>
<dbReference type="KEGG" id="lyd:D7I47_08180"/>
<feature type="compositionally biased region" description="Pro residues" evidence="1">
    <location>
        <begin position="10"/>
        <end position="41"/>
    </location>
</feature>
<organism evidence="2 3">
    <name type="scientific">Protaetiibacter intestinalis</name>
    <dbReference type="NCBI Taxonomy" id="2419774"/>
    <lineage>
        <taxon>Bacteria</taxon>
        <taxon>Bacillati</taxon>
        <taxon>Actinomycetota</taxon>
        <taxon>Actinomycetes</taxon>
        <taxon>Micrococcales</taxon>
        <taxon>Microbacteriaceae</taxon>
        <taxon>Protaetiibacter</taxon>
    </lineage>
</organism>
<dbReference type="PANTHER" id="PTHR37826:SF3">
    <property type="entry name" value="J DOMAIN-CONTAINING PROTEIN"/>
    <property type="match status" value="1"/>
</dbReference>